<comment type="similarity">
    <text evidence="15">Belongs to the protein kinase superfamily.</text>
</comment>
<dbReference type="GO" id="GO:0007283">
    <property type="term" value="P:spermatogenesis"/>
    <property type="evidence" value="ECO:0007669"/>
    <property type="project" value="UniProtKB-KW"/>
</dbReference>
<evidence type="ECO:0000313" key="19">
    <source>
        <dbReference type="Proteomes" id="UP000594262"/>
    </source>
</evidence>
<dbReference type="FunFam" id="1.10.510.10:FF:000658">
    <property type="entry name" value="Protein CBG12184"/>
    <property type="match status" value="1"/>
</dbReference>
<reference evidence="18" key="1">
    <citation type="submission" date="2021-01" db="UniProtKB">
        <authorList>
            <consortium name="EnsemblMetazoa"/>
        </authorList>
    </citation>
    <scope>IDENTIFICATION</scope>
</reference>
<keyword evidence="8" id="KW-0418">Kinase</keyword>
<evidence type="ECO:0000256" key="12">
    <source>
        <dbReference type="ARBA" id="ARBA00022843"/>
    </source>
</evidence>
<evidence type="ECO:0000256" key="8">
    <source>
        <dbReference type="ARBA" id="ARBA00022777"/>
    </source>
</evidence>
<dbReference type="Proteomes" id="UP000594262">
    <property type="component" value="Unplaced"/>
</dbReference>
<keyword evidence="3 15" id="KW-0723">Serine/threonine-protein kinase</keyword>
<protein>
    <recommendedName>
        <fullName evidence="17">Protein kinase domain-containing protein</fullName>
    </recommendedName>
</protein>
<dbReference type="SMART" id="SM00220">
    <property type="entry name" value="S_TKc"/>
    <property type="match status" value="1"/>
</dbReference>
<dbReference type="EnsemblMetazoa" id="CLYHEMT004776.1">
    <property type="protein sequence ID" value="CLYHEMP004776.1"/>
    <property type="gene ID" value="CLYHEMG004776"/>
</dbReference>
<evidence type="ECO:0000256" key="4">
    <source>
        <dbReference type="ARBA" id="ARBA00022553"/>
    </source>
</evidence>
<sequence>MADENQQTSKQHKRKSLLNNFNLRNIFRKPTNNMSQPSSKTTVNGASANSEPPKDTPATNTQTPKKESTTKPTTATDNATAGATAGQAATSSSSKQDAAQAAPKPQPQTAFDSAAALLAQYGYGLGEQLGKGSYAIVRAATSKKHKRRVAIKIISKKKAPEDYLTKFLPREIQVLKRLRHPNCISLLEAIETNTRIYLIMNLAENGDLLEYIRERGPMPDEDARKYFRNLITAIEYFHSLGIVHRDLKCENLLLDLNFHVVVSDFGFARGQMVNPETGKRRLSQTFCGSYAYAPPEILRGIAYDGTIADIWSIGVILYTMVSASLPFDDSNLKTLLEQVMRPVHFSSRKKITPEAKDLICRMLEPSVEKRFTVKDIKEHCWFKGEKLPADAEIATGGAQQPAPAAATS</sequence>
<keyword evidence="5" id="KW-0808">Transferase</keyword>
<organism evidence="18 19">
    <name type="scientific">Clytia hemisphaerica</name>
    <dbReference type="NCBI Taxonomy" id="252671"/>
    <lineage>
        <taxon>Eukaryota</taxon>
        <taxon>Metazoa</taxon>
        <taxon>Cnidaria</taxon>
        <taxon>Hydrozoa</taxon>
        <taxon>Hydroidolina</taxon>
        <taxon>Leptothecata</taxon>
        <taxon>Obeliida</taxon>
        <taxon>Clytiidae</taxon>
        <taxon>Clytia</taxon>
    </lineage>
</organism>
<dbReference type="PROSITE" id="PS00108">
    <property type="entry name" value="PROTEIN_KINASE_ST"/>
    <property type="match status" value="1"/>
</dbReference>
<keyword evidence="9" id="KW-0221">Differentiation</keyword>
<evidence type="ECO:0000256" key="15">
    <source>
        <dbReference type="RuleBase" id="RU000304"/>
    </source>
</evidence>
<proteinExistence type="inferred from homology"/>
<evidence type="ECO:0000259" key="17">
    <source>
        <dbReference type="PROSITE" id="PS50011"/>
    </source>
</evidence>
<dbReference type="PROSITE" id="PS00107">
    <property type="entry name" value="PROTEIN_KINASE_ATP"/>
    <property type="match status" value="1"/>
</dbReference>
<dbReference type="GO" id="GO:0050321">
    <property type="term" value="F:tau-protein kinase activity"/>
    <property type="evidence" value="ECO:0007669"/>
    <property type="project" value="TreeGrafter"/>
</dbReference>
<keyword evidence="6" id="KW-0479">Metal-binding</keyword>
<feature type="binding site" evidence="14">
    <location>
        <position position="152"/>
    </location>
    <ligand>
        <name>ATP</name>
        <dbReference type="ChEBI" id="CHEBI:30616"/>
    </ligand>
</feature>
<dbReference type="InterPro" id="IPR011009">
    <property type="entry name" value="Kinase-like_dom_sf"/>
</dbReference>
<keyword evidence="7 14" id="KW-0547">Nucleotide-binding</keyword>
<evidence type="ECO:0000256" key="10">
    <source>
        <dbReference type="ARBA" id="ARBA00022840"/>
    </source>
</evidence>
<dbReference type="GO" id="GO:0000226">
    <property type="term" value="P:microtubule cytoskeleton organization"/>
    <property type="evidence" value="ECO:0007669"/>
    <property type="project" value="TreeGrafter"/>
</dbReference>
<evidence type="ECO:0000256" key="1">
    <source>
        <dbReference type="ARBA" id="ARBA00001946"/>
    </source>
</evidence>
<evidence type="ECO:0000256" key="7">
    <source>
        <dbReference type="ARBA" id="ARBA00022741"/>
    </source>
</evidence>
<evidence type="ECO:0000256" key="9">
    <source>
        <dbReference type="ARBA" id="ARBA00022782"/>
    </source>
</evidence>
<evidence type="ECO:0000256" key="13">
    <source>
        <dbReference type="ARBA" id="ARBA00022871"/>
    </source>
</evidence>
<evidence type="ECO:0000256" key="5">
    <source>
        <dbReference type="ARBA" id="ARBA00022679"/>
    </source>
</evidence>
<evidence type="ECO:0000256" key="6">
    <source>
        <dbReference type="ARBA" id="ARBA00022723"/>
    </source>
</evidence>
<dbReference type="InterPro" id="IPR047908">
    <property type="entry name" value="TSSK4_cat"/>
</dbReference>
<evidence type="ECO:0000256" key="3">
    <source>
        <dbReference type="ARBA" id="ARBA00022527"/>
    </source>
</evidence>
<feature type="region of interest" description="Disordered" evidence="16">
    <location>
        <begin position="1"/>
        <end position="107"/>
    </location>
</feature>
<dbReference type="InterPro" id="IPR008271">
    <property type="entry name" value="Ser/Thr_kinase_AS"/>
</dbReference>
<keyword evidence="12" id="KW-0832">Ubl conjugation</keyword>
<dbReference type="FunFam" id="3.30.200.20:FF:000042">
    <property type="entry name" value="Aurora kinase A"/>
    <property type="match status" value="1"/>
</dbReference>
<keyword evidence="4" id="KW-0597">Phosphoprotein</keyword>
<accession>A0A7M5WJI9</accession>
<dbReference type="GO" id="GO:0035556">
    <property type="term" value="P:intracellular signal transduction"/>
    <property type="evidence" value="ECO:0007669"/>
    <property type="project" value="TreeGrafter"/>
</dbReference>
<dbReference type="GO" id="GO:0005524">
    <property type="term" value="F:ATP binding"/>
    <property type="evidence" value="ECO:0007669"/>
    <property type="project" value="UniProtKB-UniRule"/>
</dbReference>
<feature type="domain" description="Protein kinase" evidence="17">
    <location>
        <begin position="123"/>
        <end position="382"/>
    </location>
</feature>
<feature type="compositionally biased region" description="Polar residues" evidence="16">
    <location>
        <begin position="30"/>
        <end position="50"/>
    </location>
</feature>
<keyword evidence="19" id="KW-1185">Reference proteome</keyword>
<dbReference type="GO" id="GO:0005737">
    <property type="term" value="C:cytoplasm"/>
    <property type="evidence" value="ECO:0007669"/>
    <property type="project" value="TreeGrafter"/>
</dbReference>
<evidence type="ECO:0000313" key="18">
    <source>
        <dbReference type="EnsemblMetazoa" id="CLYHEMP004776.1"/>
    </source>
</evidence>
<evidence type="ECO:0000256" key="2">
    <source>
        <dbReference type="ARBA" id="ARBA00022473"/>
    </source>
</evidence>
<dbReference type="Gene3D" id="1.10.510.10">
    <property type="entry name" value="Transferase(Phosphotransferase) domain 1"/>
    <property type="match status" value="1"/>
</dbReference>
<keyword evidence="13" id="KW-0744">Spermatogenesis</keyword>
<dbReference type="CDD" id="cd14162">
    <property type="entry name" value="STKc_TSSK4-like"/>
    <property type="match status" value="1"/>
</dbReference>
<evidence type="ECO:0000256" key="14">
    <source>
        <dbReference type="PROSITE-ProRule" id="PRU10141"/>
    </source>
</evidence>
<keyword evidence="11" id="KW-0460">Magnesium</keyword>
<name>A0A7M5WJI9_9CNID</name>
<dbReference type="AlphaFoldDB" id="A0A7M5WJI9"/>
<dbReference type="PANTHER" id="PTHR24346:SF102">
    <property type="entry name" value="TESTIS-SPECIFIC SERINE_THREONINE-PROTEIN KINASE 1"/>
    <property type="match status" value="1"/>
</dbReference>
<dbReference type="GO" id="GO:0000287">
    <property type="term" value="F:magnesium ion binding"/>
    <property type="evidence" value="ECO:0007669"/>
    <property type="project" value="UniProtKB-ARBA"/>
</dbReference>
<dbReference type="GO" id="GO:0030154">
    <property type="term" value="P:cell differentiation"/>
    <property type="evidence" value="ECO:0007669"/>
    <property type="project" value="UniProtKB-KW"/>
</dbReference>
<dbReference type="Pfam" id="PF00069">
    <property type="entry name" value="Pkinase"/>
    <property type="match status" value="1"/>
</dbReference>
<dbReference type="OrthoDB" id="504170at2759"/>
<dbReference type="InterPro" id="IPR000719">
    <property type="entry name" value="Prot_kinase_dom"/>
</dbReference>
<comment type="cofactor">
    <cofactor evidence="1">
        <name>Mg(2+)</name>
        <dbReference type="ChEBI" id="CHEBI:18420"/>
    </cofactor>
</comment>
<evidence type="ECO:0000256" key="16">
    <source>
        <dbReference type="SAM" id="MobiDB-lite"/>
    </source>
</evidence>
<keyword evidence="2" id="KW-0217">Developmental protein</keyword>
<dbReference type="SUPFAM" id="SSF56112">
    <property type="entry name" value="Protein kinase-like (PK-like)"/>
    <property type="match status" value="1"/>
</dbReference>
<dbReference type="InterPro" id="IPR017441">
    <property type="entry name" value="Protein_kinase_ATP_BS"/>
</dbReference>
<keyword evidence="10 14" id="KW-0067">ATP-binding</keyword>
<evidence type="ECO:0000256" key="11">
    <source>
        <dbReference type="ARBA" id="ARBA00022842"/>
    </source>
</evidence>
<dbReference type="PROSITE" id="PS50011">
    <property type="entry name" value="PROTEIN_KINASE_DOM"/>
    <property type="match status" value="1"/>
</dbReference>
<feature type="compositionally biased region" description="Low complexity" evidence="16">
    <location>
        <begin position="70"/>
        <end position="107"/>
    </location>
</feature>
<dbReference type="PANTHER" id="PTHR24346">
    <property type="entry name" value="MAP/MICROTUBULE AFFINITY-REGULATING KINASE"/>
    <property type="match status" value="1"/>
</dbReference>